<dbReference type="GO" id="GO:0008270">
    <property type="term" value="F:zinc ion binding"/>
    <property type="evidence" value="ECO:0007669"/>
    <property type="project" value="UniProtKB-KW"/>
</dbReference>
<dbReference type="GO" id="GO:0000981">
    <property type="term" value="F:DNA-binding transcription factor activity, RNA polymerase II-specific"/>
    <property type="evidence" value="ECO:0007669"/>
    <property type="project" value="InterPro"/>
</dbReference>
<dbReference type="Pfam" id="PF04082">
    <property type="entry name" value="Fungal_trans"/>
    <property type="match status" value="1"/>
</dbReference>
<dbReference type="Proteomes" id="UP000256645">
    <property type="component" value="Unassembled WGS sequence"/>
</dbReference>
<keyword evidence="10" id="KW-1185">Reference proteome</keyword>
<dbReference type="OrthoDB" id="8117402at2759"/>
<keyword evidence="3" id="KW-0677">Repeat</keyword>
<comment type="caution">
    <text evidence="9">The sequence shown here is derived from an EMBL/GenBank/DDBJ whole genome shotgun (WGS) entry which is preliminary data.</text>
</comment>
<comment type="subcellular location">
    <subcellularLocation>
        <location evidence="1">Nucleus</location>
    </subcellularLocation>
</comment>
<evidence type="ECO:0000256" key="3">
    <source>
        <dbReference type="ARBA" id="ARBA00022737"/>
    </source>
</evidence>
<dbReference type="PANTHER" id="PTHR40626">
    <property type="entry name" value="MIP31509P"/>
    <property type="match status" value="1"/>
</dbReference>
<evidence type="ECO:0000256" key="2">
    <source>
        <dbReference type="ARBA" id="ARBA00022723"/>
    </source>
</evidence>
<dbReference type="GO" id="GO:0000978">
    <property type="term" value="F:RNA polymerase II cis-regulatory region sequence-specific DNA binding"/>
    <property type="evidence" value="ECO:0007669"/>
    <property type="project" value="InterPro"/>
</dbReference>
<accession>A0A3D8QCD9</accession>
<protein>
    <recommendedName>
        <fullName evidence="8">Xylanolytic transcriptional activator regulatory domain-containing protein</fullName>
    </recommendedName>
</protein>
<evidence type="ECO:0000313" key="10">
    <source>
        <dbReference type="Proteomes" id="UP000256645"/>
    </source>
</evidence>
<organism evidence="9 10">
    <name type="scientific">Coleophoma cylindrospora</name>
    <dbReference type="NCBI Taxonomy" id="1849047"/>
    <lineage>
        <taxon>Eukaryota</taxon>
        <taxon>Fungi</taxon>
        <taxon>Dikarya</taxon>
        <taxon>Ascomycota</taxon>
        <taxon>Pezizomycotina</taxon>
        <taxon>Leotiomycetes</taxon>
        <taxon>Helotiales</taxon>
        <taxon>Dermateaceae</taxon>
        <taxon>Coleophoma</taxon>
    </lineage>
</organism>
<dbReference type="GO" id="GO:0006351">
    <property type="term" value="P:DNA-templated transcription"/>
    <property type="evidence" value="ECO:0007669"/>
    <property type="project" value="InterPro"/>
</dbReference>
<name>A0A3D8QCD9_9HELO</name>
<feature type="region of interest" description="Disordered" evidence="7">
    <location>
        <begin position="104"/>
        <end position="129"/>
    </location>
</feature>
<keyword evidence="5" id="KW-0862">Zinc</keyword>
<dbReference type="CDD" id="cd12148">
    <property type="entry name" value="fungal_TF_MHR"/>
    <property type="match status" value="1"/>
</dbReference>
<dbReference type="STRING" id="1849047.A0A3D8QCD9"/>
<keyword evidence="6" id="KW-0539">Nucleus</keyword>
<sequence>MLSSASTSAFLTRSLRYFELVKLYIGSILRSYWSSIDVEKALDPLQCGRVPPTKQWCQPGRLCVANVTVVLLENLKRHLKTHHAGATGKKFSCKKCHSQFARRHQGSCSQSGGEVPTPERIPDQAEELDQPEYVEQSDDIINDEINWQDTIPDSLDLRRKSEELASLSIPNHGDYLMSTPEEDVLYNHSQDHFQSITLPGEDLQPSVAIYFEDFHPSLPFIHEATFAIHSAPRALVEVMAAIGMLYRSEGSEAIHDVERRDSSRRLWRSSVNEIKKIVHSDQHKLKVPWVLQCWILCIIYGTFTANEHSIAKARNMFRYLLDAVRELQLLHQRLTLPPEPLWITDLNITRAPGERLLSQKWATYINQESLKLSVYALYFLDFHLFSACNIRPSILSIEFEWDLPLASEIWQAENANDWWSSVSQHEKDILPQTNHIFMDPSYRQHDHQTKSLLAATQALLTDAPSKRLLSTLEASPFATMCLTANLECLIRDFTRCYYQLPPNPTDPSPFHVLTQRQNAQVATALGYIWGMMRDGPCTACSEACTSLWHAVRIGCLSIKIAMSKPDDLLVSGIVECNPIAGLATAAHLTLGNYVTARRSGLSLQKTGITDDGIVVLLDDLLKGMHEMFSKSMPRWEGPWTFIQGFRLLLTLWRALRMSLAEIQSEADTPGVKYPRLSQQNRNVVKAVLATTQLYEFDTRDLESQQRGWDDVEEKQVEEEYMQWMNKVCEVRAAWGIGSAMSEVLEEISSMTTDPVSLRQ</sequence>
<evidence type="ECO:0000256" key="4">
    <source>
        <dbReference type="ARBA" id="ARBA00022771"/>
    </source>
</evidence>
<dbReference type="PANTHER" id="PTHR40626:SF11">
    <property type="entry name" value="ZINC FINGER PROTEIN YPR022C"/>
    <property type="match status" value="1"/>
</dbReference>
<keyword evidence="4" id="KW-0863">Zinc-finger</keyword>
<dbReference type="InterPro" id="IPR007219">
    <property type="entry name" value="XnlR_reg_dom"/>
</dbReference>
<evidence type="ECO:0000256" key="5">
    <source>
        <dbReference type="ARBA" id="ARBA00022833"/>
    </source>
</evidence>
<dbReference type="EMBL" id="PDLM01000016">
    <property type="protein sequence ID" value="RDW59449.1"/>
    <property type="molecule type" value="Genomic_DNA"/>
</dbReference>
<reference evidence="9 10" key="1">
    <citation type="journal article" date="2018" name="IMA Fungus">
        <title>IMA Genome-F 9: Draft genome sequence of Annulohypoxylon stygium, Aspergillus mulundensis, Berkeleyomyces basicola (syn. Thielaviopsis basicola), Ceratocystis smalleyi, two Cercospora beticola strains, Coleophoma cylindrospora, Fusarium fracticaudum, Phialophora cf. hyalina, and Morchella septimelata.</title>
        <authorList>
            <person name="Wingfield B.D."/>
            <person name="Bills G.F."/>
            <person name="Dong Y."/>
            <person name="Huang W."/>
            <person name="Nel W.J."/>
            <person name="Swalarsk-Parry B.S."/>
            <person name="Vaghefi N."/>
            <person name="Wilken P.M."/>
            <person name="An Z."/>
            <person name="de Beer Z.W."/>
            <person name="De Vos L."/>
            <person name="Chen L."/>
            <person name="Duong T.A."/>
            <person name="Gao Y."/>
            <person name="Hammerbacher A."/>
            <person name="Kikkert J.R."/>
            <person name="Li Y."/>
            <person name="Li H."/>
            <person name="Li K."/>
            <person name="Li Q."/>
            <person name="Liu X."/>
            <person name="Ma X."/>
            <person name="Naidoo K."/>
            <person name="Pethybridge S.J."/>
            <person name="Sun J."/>
            <person name="Steenkamp E.T."/>
            <person name="van der Nest M.A."/>
            <person name="van Wyk S."/>
            <person name="Wingfield M.J."/>
            <person name="Xiong C."/>
            <person name="Yue Q."/>
            <person name="Zhang X."/>
        </authorList>
    </citation>
    <scope>NUCLEOTIDE SEQUENCE [LARGE SCALE GENOMIC DNA]</scope>
    <source>
        <strain evidence="9 10">BP6252</strain>
    </source>
</reference>
<evidence type="ECO:0000259" key="8">
    <source>
        <dbReference type="Pfam" id="PF04082"/>
    </source>
</evidence>
<dbReference type="AlphaFoldDB" id="A0A3D8QCD9"/>
<evidence type="ECO:0000256" key="1">
    <source>
        <dbReference type="ARBA" id="ARBA00004123"/>
    </source>
</evidence>
<gene>
    <name evidence="9" type="ORF">BP6252_12536</name>
</gene>
<dbReference type="GO" id="GO:0000785">
    <property type="term" value="C:chromatin"/>
    <property type="evidence" value="ECO:0007669"/>
    <property type="project" value="TreeGrafter"/>
</dbReference>
<proteinExistence type="predicted"/>
<dbReference type="InterPro" id="IPR051059">
    <property type="entry name" value="VerF-like"/>
</dbReference>
<evidence type="ECO:0000256" key="7">
    <source>
        <dbReference type="SAM" id="MobiDB-lite"/>
    </source>
</evidence>
<evidence type="ECO:0000313" key="9">
    <source>
        <dbReference type="EMBL" id="RDW59449.1"/>
    </source>
</evidence>
<dbReference type="GO" id="GO:0005634">
    <property type="term" value="C:nucleus"/>
    <property type="evidence" value="ECO:0007669"/>
    <property type="project" value="UniProtKB-SubCell"/>
</dbReference>
<feature type="domain" description="Xylanolytic transcriptional activator regulatory" evidence="8">
    <location>
        <begin position="209"/>
        <end position="422"/>
    </location>
</feature>
<evidence type="ECO:0000256" key="6">
    <source>
        <dbReference type="ARBA" id="ARBA00023242"/>
    </source>
</evidence>
<keyword evidence="2" id="KW-0479">Metal-binding</keyword>